<accession>A0AAN9QWD0</accession>
<keyword evidence="2" id="KW-1185">Reference proteome</keyword>
<reference evidence="1 2" key="1">
    <citation type="submission" date="2024-01" db="EMBL/GenBank/DDBJ databases">
        <title>The genomes of 5 underutilized Papilionoideae crops provide insights into root nodulation and disease resistanc.</title>
        <authorList>
            <person name="Jiang F."/>
        </authorList>
    </citation>
    <scope>NUCLEOTIDE SEQUENCE [LARGE SCALE GENOMIC DNA]</scope>
    <source>
        <strain evidence="1">LVBAO_FW01</strain>
        <tissue evidence="1">Leaves</tissue>
    </source>
</reference>
<comment type="caution">
    <text evidence="1">The sequence shown here is derived from an EMBL/GenBank/DDBJ whole genome shotgun (WGS) entry which is preliminary data.</text>
</comment>
<protein>
    <submittedName>
        <fullName evidence="1">Uncharacterized protein</fullName>
    </submittedName>
</protein>
<name>A0AAN9QWD0_CANGL</name>
<gene>
    <name evidence="1" type="ORF">VNO77_07880</name>
</gene>
<dbReference type="AlphaFoldDB" id="A0AAN9QWD0"/>
<evidence type="ECO:0000313" key="2">
    <source>
        <dbReference type="Proteomes" id="UP001367508"/>
    </source>
</evidence>
<sequence length="262" mass="29112">MLGRGYDGILVNTVSPITGTRAGNEGYPGMSHESTSPCKKLRKAAGSDRPLWTLLLLRGIRKVIHKPSCKGRPKRQTVQLEIRGFGYRVGFSTDPEAIPIHQDRNTPLENLLLCILCLQVGGNLSIRLNKSMSIIHQVDGNHRAPFTCPCKSAWGQEMSTCLCMNYHREGLNDLDAHIYGLGRLHSLLILSNELHFLAMGFYKMEPYRSMHTRDYVTMVKGSRVGPHGILKKYYFSIGCMPSSSGTQSHLQAFDTQSGASFG</sequence>
<dbReference type="EMBL" id="JAYMYQ010000002">
    <property type="protein sequence ID" value="KAK7349954.1"/>
    <property type="molecule type" value="Genomic_DNA"/>
</dbReference>
<dbReference type="Proteomes" id="UP001367508">
    <property type="component" value="Unassembled WGS sequence"/>
</dbReference>
<evidence type="ECO:0000313" key="1">
    <source>
        <dbReference type="EMBL" id="KAK7349954.1"/>
    </source>
</evidence>
<organism evidence="1 2">
    <name type="scientific">Canavalia gladiata</name>
    <name type="common">Sword bean</name>
    <name type="synonym">Dolichos gladiatus</name>
    <dbReference type="NCBI Taxonomy" id="3824"/>
    <lineage>
        <taxon>Eukaryota</taxon>
        <taxon>Viridiplantae</taxon>
        <taxon>Streptophyta</taxon>
        <taxon>Embryophyta</taxon>
        <taxon>Tracheophyta</taxon>
        <taxon>Spermatophyta</taxon>
        <taxon>Magnoliopsida</taxon>
        <taxon>eudicotyledons</taxon>
        <taxon>Gunneridae</taxon>
        <taxon>Pentapetalae</taxon>
        <taxon>rosids</taxon>
        <taxon>fabids</taxon>
        <taxon>Fabales</taxon>
        <taxon>Fabaceae</taxon>
        <taxon>Papilionoideae</taxon>
        <taxon>50 kb inversion clade</taxon>
        <taxon>NPAAA clade</taxon>
        <taxon>indigoferoid/millettioid clade</taxon>
        <taxon>Phaseoleae</taxon>
        <taxon>Canavalia</taxon>
    </lineage>
</organism>
<proteinExistence type="predicted"/>